<feature type="region of interest" description="Disordered" evidence="5">
    <location>
        <begin position="516"/>
        <end position="536"/>
    </location>
</feature>
<keyword evidence="4 6" id="KW-0472">Membrane</keyword>
<organism evidence="8">
    <name type="scientific">Lygus hesperus</name>
    <name type="common">Western plant bug</name>
    <dbReference type="NCBI Taxonomy" id="30085"/>
    <lineage>
        <taxon>Eukaryota</taxon>
        <taxon>Metazoa</taxon>
        <taxon>Ecdysozoa</taxon>
        <taxon>Arthropoda</taxon>
        <taxon>Hexapoda</taxon>
        <taxon>Insecta</taxon>
        <taxon>Pterygota</taxon>
        <taxon>Neoptera</taxon>
        <taxon>Paraneoptera</taxon>
        <taxon>Hemiptera</taxon>
        <taxon>Heteroptera</taxon>
        <taxon>Panheteroptera</taxon>
        <taxon>Cimicomorpha</taxon>
        <taxon>Miridae</taxon>
        <taxon>Mirini</taxon>
        <taxon>Lygus</taxon>
    </lineage>
</organism>
<dbReference type="AlphaFoldDB" id="A0A0A9Z6F6"/>
<sequence>MPERSGMLFRFWARTSRSSVALLIFFTCSNAVLVGSGSIVELNLSNGTVSGDIWVTDSQVALPSLDELVVRVTDFPVSGGFSVVHIHSFPPLSNVGVEHNGTTMNGSDLGFVHLAALGPTVFTLKNPLPWTVQIMIVIRTHNEFYPIPGGCAMEFPTKVAPYLIVQRGNETIAVKGQKGAETVNDHLCLNNDLEYEFYYTYTSELIEDAQDHFARLRSMLNYSEIVERAYQARWMGGSPTQRLFAKYPGVCTYYAMAVKSPLGQVSLYSPSSSMLCRLEEASYLSLGTKALIATLLPIGTILCFGGHSVLPTSIFFTTCLAGHQLSYVGFTESGFTPQDAYSWGVLVAVVVAGLVIFFLLACTFPIVWLIIPYLAAGYLFEVALYYLFAGNLVQFSSGPSYWIILIVVAVGLAGILIFLPTFGLIGSFSMIGGYLIGCVISHIMDTRFHYVTINPIRRLTVEGFDTAITSPPLETADIIVFVLWIALAVSGFEKQRRRARGKAPFPPPPRLSFFSRVSEERSPLLQDSPRPYLGHT</sequence>
<comment type="subcellular location">
    <subcellularLocation>
        <location evidence="1">Membrane</location>
        <topology evidence="1">Multi-pass membrane protein</topology>
    </subcellularLocation>
</comment>
<evidence type="ECO:0000256" key="4">
    <source>
        <dbReference type="ARBA" id="ARBA00023136"/>
    </source>
</evidence>
<evidence type="ECO:0000313" key="9">
    <source>
        <dbReference type="EMBL" id="JAG64715.1"/>
    </source>
</evidence>
<evidence type="ECO:0000313" key="10">
    <source>
        <dbReference type="EMBL" id="JAQ04871.1"/>
    </source>
</evidence>
<dbReference type="EMBL" id="GBHO01002767">
    <property type="protein sequence ID" value="JAG40837.1"/>
    <property type="molecule type" value="Transcribed_RNA"/>
</dbReference>
<evidence type="ECO:0000313" key="8">
    <source>
        <dbReference type="EMBL" id="JAG40837.1"/>
    </source>
</evidence>
<evidence type="ECO:0000256" key="6">
    <source>
        <dbReference type="SAM" id="Phobius"/>
    </source>
</evidence>
<reference evidence="8" key="1">
    <citation type="journal article" date="2014" name="PLoS ONE">
        <title>Transcriptome-Based Identification of ABC Transporters in the Western Tarnished Plant Bug Lygus hesperus.</title>
        <authorList>
            <person name="Hull J.J."/>
            <person name="Chaney K."/>
            <person name="Geib S.M."/>
            <person name="Fabrick J.A."/>
            <person name="Brent C.S."/>
            <person name="Walsh D."/>
            <person name="Lavine L.C."/>
        </authorList>
    </citation>
    <scope>NUCLEOTIDE SEQUENCE</scope>
</reference>
<accession>A0A0A9Z6F6</accession>
<evidence type="ECO:0000256" key="1">
    <source>
        <dbReference type="ARBA" id="ARBA00004141"/>
    </source>
</evidence>
<dbReference type="InterPro" id="IPR042502">
    <property type="entry name" value="TM7SF3"/>
</dbReference>
<feature type="transmembrane region" description="Helical" evidence="6">
    <location>
        <begin position="424"/>
        <end position="444"/>
    </location>
</feature>
<reference evidence="10" key="4">
    <citation type="journal article" date="2016" name="Gigascience">
        <title>De novo construction of an expanded transcriptome assembly for the western tarnished plant bug, Lygus hesperus.</title>
        <authorList>
            <person name="Tassone E.E."/>
            <person name="Geib S.M."/>
            <person name="Hall B."/>
            <person name="Fabrick J.A."/>
            <person name="Brent C.S."/>
            <person name="Hull J.J."/>
        </authorList>
    </citation>
    <scope>NUCLEOTIDE SEQUENCE</scope>
</reference>
<dbReference type="EMBL" id="GDHC01013758">
    <property type="protein sequence ID" value="JAQ04871.1"/>
    <property type="molecule type" value="Transcribed_RNA"/>
</dbReference>
<name>A0A0A9Z6F6_LYGHE</name>
<feature type="transmembrane region" description="Helical" evidence="6">
    <location>
        <begin position="340"/>
        <end position="360"/>
    </location>
</feature>
<feature type="transmembrane region" description="Helical" evidence="6">
    <location>
        <begin position="475"/>
        <end position="492"/>
    </location>
</feature>
<dbReference type="PANTHER" id="PTHR15937:SF3">
    <property type="entry name" value="TRANSMEMBRANE 7 SUPERFAMILY MEMBER 3"/>
    <property type="match status" value="1"/>
</dbReference>
<dbReference type="GO" id="GO:0005886">
    <property type="term" value="C:plasma membrane"/>
    <property type="evidence" value="ECO:0007669"/>
    <property type="project" value="TreeGrafter"/>
</dbReference>
<keyword evidence="2 6" id="KW-0812">Transmembrane</keyword>
<evidence type="ECO:0000256" key="2">
    <source>
        <dbReference type="ARBA" id="ARBA00022692"/>
    </source>
</evidence>
<reference evidence="9" key="3">
    <citation type="submission" date="2014-09" db="EMBL/GenBank/DDBJ databases">
        <authorList>
            <person name="Magalhaes I.L.F."/>
            <person name="Oliveira U."/>
            <person name="Santos F.R."/>
            <person name="Vidigal T.H.D.A."/>
            <person name="Brescovit A.D."/>
            <person name="Santos A.J."/>
        </authorList>
    </citation>
    <scope>NUCLEOTIDE SEQUENCE</scope>
</reference>
<feature type="domain" description="TM7S3/TM198-like" evidence="7">
    <location>
        <begin position="293"/>
        <end position="495"/>
    </location>
</feature>
<feature type="transmembrane region" description="Helical" evidence="6">
    <location>
        <begin position="400"/>
        <end position="419"/>
    </location>
</feature>
<evidence type="ECO:0000259" key="7">
    <source>
        <dbReference type="Pfam" id="PF13886"/>
    </source>
</evidence>
<protein>
    <submittedName>
        <fullName evidence="8">Transmembrane 7 superfamily member 3</fullName>
    </submittedName>
</protein>
<proteinExistence type="predicted"/>
<dbReference type="EMBL" id="GBRD01001106">
    <property type="protein sequence ID" value="JAG64715.1"/>
    <property type="molecule type" value="Transcribed_RNA"/>
</dbReference>
<reference evidence="8" key="2">
    <citation type="submission" date="2014-07" db="EMBL/GenBank/DDBJ databases">
        <authorList>
            <person name="Hull J."/>
        </authorList>
    </citation>
    <scope>NUCLEOTIDE SEQUENCE</scope>
</reference>
<dbReference type="InterPro" id="IPR025256">
    <property type="entry name" value="TM7S3/TM198-like_dom"/>
</dbReference>
<evidence type="ECO:0000256" key="3">
    <source>
        <dbReference type="ARBA" id="ARBA00022989"/>
    </source>
</evidence>
<gene>
    <name evidence="8" type="primary">TM7SF3</name>
    <name evidence="10" type="synonym">TM7SF3_1</name>
    <name evidence="8" type="ORF">CM83_40285</name>
    <name evidence="10" type="ORF">g.62618</name>
</gene>
<feature type="transmembrane region" description="Helical" evidence="6">
    <location>
        <begin position="367"/>
        <end position="388"/>
    </location>
</feature>
<dbReference type="Pfam" id="PF25992">
    <property type="entry name" value="Ig_TM7SF3_N"/>
    <property type="match status" value="1"/>
</dbReference>
<evidence type="ECO:0000256" key="5">
    <source>
        <dbReference type="SAM" id="MobiDB-lite"/>
    </source>
</evidence>
<keyword evidence="3 6" id="KW-1133">Transmembrane helix</keyword>
<dbReference type="Pfam" id="PF13886">
    <property type="entry name" value="TM7S3_TM198"/>
    <property type="match status" value="1"/>
</dbReference>
<dbReference type="PANTHER" id="PTHR15937">
    <property type="entry name" value="TRANSMEMBRANE 7 SUPERFAMILY MEMBER 3"/>
    <property type="match status" value="1"/>
</dbReference>
<dbReference type="GO" id="GO:0043069">
    <property type="term" value="P:negative regulation of programmed cell death"/>
    <property type="evidence" value="ECO:0007669"/>
    <property type="project" value="TreeGrafter"/>
</dbReference>